<evidence type="ECO:0000313" key="2">
    <source>
        <dbReference type="EMBL" id="GMR55236.1"/>
    </source>
</evidence>
<proteinExistence type="predicted"/>
<feature type="non-terminal residue" evidence="2">
    <location>
        <position position="120"/>
    </location>
</feature>
<feature type="region of interest" description="Disordered" evidence="1">
    <location>
        <begin position="88"/>
        <end position="120"/>
    </location>
</feature>
<gene>
    <name evidence="2" type="ORF">PMAYCL1PPCAC_25431</name>
</gene>
<protein>
    <submittedName>
        <fullName evidence="2">Uncharacterized protein</fullName>
    </submittedName>
</protein>
<keyword evidence="3" id="KW-1185">Reference proteome</keyword>
<evidence type="ECO:0000313" key="3">
    <source>
        <dbReference type="Proteomes" id="UP001328107"/>
    </source>
</evidence>
<dbReference type="PANTHER" id="PTHR22744:SF14">
    <property type="entry name" value="BTB DOMAIN-CONTAINING PROTEIN-RELATED"/>
    <property type="match status" value="1"/>
</dbReference>
<dbReference type="InterPro" id="IPR011333">
    <property type="entry name" value="SKP1/BTB/POZ_sf"/>
</dbReference>
<dbReference type="Gene3D" id="3.30.710.10">
    <property type="entry name" value="Potassium Channel Kv1.1, Chain A"/>
    <property type="match status" value="1"/>
</dbReference>
<organism evidence="2 3">
    <name type="scientific">Pristionchus mayeri</name>
    <dbReference type="NCBI Taxonomy" id="1317129"/>
    <lineage>
        <taxon>Eukaryota</taxon>
        <taxon>Metazoa</taxon>
        <taxon>Ecdysozoa</taxon>
        <taxon>Nematoda</taxon>
        <taxon>Chromadorea</taxon>
        <taxon>Rhabditida</taxon>
        <taxon>Rhabditina</taxon>
        <taxon>Diplogasteromorpha</taxon>
        <taxon>Diplogasteroidea</taxon>
        <taxon>Neodiplogasteridae</taxon>
        <taxon>Pristionchus</taxon>
    </lineage>
</organism>
<dbReference type="AlphaFoldDB" id="A0AAN5D1S0"/>
<sequence>DYAVSCLLKLADRFQMECVLNQSEKHLIHSTGFDITSKLVLADQYRLTSLKEHCFDSLKSDRDVTEKVKTSSEFANFSEELKTKIESIEFPSLSENEEEDQESDDALDDKDDEEEEEEDD</sequence>
<feature type="non-terminal residue" evidence="2">
    <location>
        <position position="1"/>
    </location>
</feature>
<name>A0AAN5D1S0_9BILA</name>
<reference evidence="3" key="1">
    <citation type="submission" date="2022-10" db="EMBL/GenBank/DDBJ databases">
        <title>Genome assembly of Pristionchus species.</title>
        <authorList>
            <person name="Yoshida K."/>
            <person name="Sommer R.J."/>
        </authorList>
    </citation>
    <scope>NUCLEOTIDE SEQUENCE [LARGE SCALE GENOMIC DNA]</scope>
    <source>
        <strain evidence="3">RS5460</strain>
    </source>
</reference>
<dbReference type="EMBL" id="BTRK01000005">
    <property type="protein sequence ID" value="GMR55236.1"/>
    <property type="molecule type" value="Genomic_DNA"/>
</dbReference>
<accession>A0AAN5D1S0</accession>
<evidence type="ECO:0000256" key="1">
    <source>
        <dbReference type="SAM" id="MobiDB-lite"/>
    </source>
</evidence>
<feature type="compositionally biased region" description="Acidic residues" evidence="1">
    <location>
        <begin position="95"/>
        <end position="120"/>
    </location>
</feature>
<dbReference type="Proteomes" id="UP001328107">
    <property type="component" value="Unassembled WGS sequence"/>
</dbReference>
<dbReference type="PANTHER" id="PTHR22744">
    <property type="entry name" value="HELIX LOOP HELIX PROTEIN 21-RELATED"/>
    <property type="match status" value="1"/>
</dbReference>
<comment type="caution">
    <text evidence="2">The sequence shown here is derived from an EMBL/GenBank/DDBJ whole genome shotgun (WGS) entry which is preliminary data.</text>
</comment>